<dbReference type="Proteomes" id="UP000232875">
    <property type="component" value="Unassembled WGS sequence"/>
</dbReference>
<reference evidence="2 3" key="1">
    <citation type="submission" date="2017-10" db="EMBL/GenBank/DDBJ databases">
        <title>A novel species of cold-tolerant Malassezia isolated from bats.</title>
        <authorList>
            <person name="Lorch J.M."/>
            <person name="Palmer J.M."/>
            <person name="Vanderwolf K.J."/>
            <person name="Schmidt K.Z."/>
            <person name="Verant M.L."/>
            <person name="Weller T.J."/>
            <person name="Blehert D.S."/>
        </authorList>
    </citation>
    <scope>NUCLEOTIDE SEQUENCE [LARGE SCALE GENOMIC DNA]</scope>
    <source>
        <strain evidence="2 3">NWHC:44797-103</strain>
    </source>
</reference>
<dbReference type="Pfam" id="PF01722">
    <property type="entry name" value="BolA"/>
    <property type="match status" value="1"/>
</dbReference>
<dbReference type="PANTHER" id="PTHR46230">
    <property type="match status" value="1"/>
</dbReference>
<dbReference type="EMBL" id="KZ454987">
    <property type="protein sequence ID" value="PKI85625.1"/>
    <property type="molecule type" value="Genomic_DNA"/>
</dbReference>
<evidence type="ECO:0000313" key="2">
    <source>
        <dbReference type="EMBL" id="PKI85625.1"/>
    </source>
</evidence>
<name>A0A2N1JGG9_9BASI</name>
<dbReference type="InterPro" id="IPR002634">
    <property type="entry name" value="BolA"/>
</dbReference>
<dbReference type="SUPFAM" id="SSF82657">
    <property type="entry name" value="BolA-like"/>
    <property type="match status" value="1"/>
</dbReference>
<dbReference type="AlphaFoldDB" id="A0A2N1JGG9"/>
<dbReference type="PANTHER" id="PTHR46230:SF7">
    <property type="entry name" value="BOLA-LIKE PROTEIN 1"/>
    <property type="match status" value="1"/>
</dbReference>
<sequence>MALRQALRSSFGRPVRLSGLRTYVSSTPMSVEESIREKVTHEFAPEQLLVRNDSMKHAHHAAMAAQGGGNGETHFFVEIVSDRFQGKPQIARHRAVNALLGAEFEL</sequence>
<proteinExistence type="inferred from homology"/>
<dbReference type="GO" id="GO:0005759">
    <property type="term" value="C:mitochondrial matrix"/>
    <property type="evidence" value="ECO:0007669"/>
    <property type="project" value="TreeGrafter"/>
</dbReference>
<gene>
    <name evidence="2" type="ORF">MVES_000473</name>
</gene>
<dbReference type="OrthoDB" id="411584at2759"/>
<evidence type="ECO:0000313" key="3">
    <source>
        <dbReference type="Proteomes" id="UP000232875"/>
    </source>
</evidence>
<comment type="similarity">
    <text evidence="1">Belongs to the BolA/IbaG family.</text>
</comment>
<keyword evidence="3" id="KW-1185">Reference proteome</keyword>
<dbReference type="GO" id="GO:0044572">
    <property type="term" value="P:[4Fe-4S] cluster assembly"/>
    <property type="evidence" value="ECO:0007669"/>
    <property type="project" value="TreeGrafter"/>
</dbReference>
<dbReference type="STRING" id="2020962.A0A2N1JGG9"/>
<dbReference type="Gene3D" id="3.30.300.90">
    <property type="entry name" value="BolA-like"/>
    <property type="match status" value="1"/>
</dbReference>
<organism evidence="2 3">
    <name type="scientific">Malassezia vespertilionis</name>
    <dbReference type="NCBI Taxonomy" id="2020962"/>
    <lineage>
        <taxon>Eukaryota</taxon>
        <taxon>Fungi</taxon>
        <taxon>Dikarya</taxon>
        <taxon>Basidiomycota</taxon>
        <taxon>Ustilaginomycotina</taxon>
        <taxon>Malasseziomycetes</taxon>
        <taxon>Malasseziales</taxon>
        <taxon>Malasseziaceae</taxon>
        <taxon>Malassezia</taxon>
    </lineage>
</organism>
<evidence type="ECO:0000256" key="1">
    <source>
        <dbReference type="RuleBase" id="RU003860"/>
    </source>
</evidence>
<accession>A0A2N1JGG9</accession>
<dbReference type="InterPro" id="IPR036065">
    <property type="entry name" value="BolA-like_sf"/>
</dbReference>
<protein>
    <submittedName>
        <fullName evidence="2">Uncharacterized protein</fullName>
    </submittedName>
</protein>